<feature type="chain" id="PRO_5047144218" evidence="1">
    <location>
        <begin position="25"/>
        <end position="355"/>
    </location>
</feature>
<dbReference type="PROSITE" id="PS51318">
    <property type="entry name" value="TAT"/>
    <property type="match status" value="1"/>
</dbReference>
<dbReference type="Gene3D" id="3.20.20.140">
    <property type="entry name" value="Metal-dependent hydrolases"/>
    <property type="match status" value="1"/>
</dbReference>
<dbReference type="Pfam" id="PF01244">
    <property type="entry name" value="Peptidase_M19"/>
    <property type="match status" value="1"/>
</dbReference>
<dbReference type="RefSeq" id="WP_369313108.1">
    <property type="nucleotide sequence ID" value="NZ_JBEHZE010000001.1"/>
</dbReference>
<dbReference type="Proteomes" id="UP001560685">
    <property type="component" value="Unassembled WGS sequence"/>
</dbReference>
<name>A0ABV3Z2Z3_9PROT</name>
<dbReference type="PANTHER" id="PTHR10443:SF12">
    <property type="entry name" value="DIPEPTIDASE"/>
    <property type="match status" value="1"/>
</dbReference>
<sequence length="355" mass="39675">MIDRRNFLAGVSATAALSATSAHAQSTPKGSLIFDAMGELRTTYDVALLKEMSASGLNAITVTLTDPKVFEEQAYEEGRAAVVEHDEYIAQHPDLLIKATKTSDLDRAMRENKIAVYYLFQTSTQFGRDINRIQEFYDAGVRSSQLTYNYQNWVGAGCKELRGSGVTVYGEEVIAKMNEIGMLIDLSHANERTMLDAIEMSSKPLVISHTSCQAVYENIRNTSDKVLKAMAAKGGVVGICQMRPFLTDARPDVALPAYFDHINHAVNTIGIEHVSIGSDRDHRVITMTDEYIAELAAEEGDNFHIEDWPLFIDALNGPRRMEVIWDGLKKRKYSHRDIEKIMGTNLKRLYKETIG</sequence>
<accession>A0ABV3Z2Z3</accession>
<keyword evidence="2" id="KW-0224">Dipeptidase</keyword>
<dbReference type="GO" id="GO:0016805">
    <property type="term" value="F:dipeptidase activity"/>
    <property type="evidence" value="ECO:0007669"/>
    <property type="project" value="UniProtKB-KW"/>
</dbReference>
<dbReference type="SUPFAM" id="SSF51556">
    <property type="entry name" value="Metallo-dependent hydrolases"/>
    <property type="match status" value="1"/>
</dbReference>
<dbReference type="PANTHER" id="PTHR10443">
    <property type="entry name" value="MICROSOMAL DIPEPTIDASE"/>
    <property type="match status" value="1"/>
</dbReference>
<dbReference type="EMBL" id="JBEHZE010000001">
    <property type="protein sequence ID" value="MEX6633161.1"/>
    <property type="molecule type" value="Genomic_DNA"/>
</dbReference>
<gene>
    <name evidence="2" type="ORF">ABFZ84_06315</name>
</gene>
<protein>
    <submittedName>
        <fullName evidence="2">Membrane dipeptidase</fullName>
        <ecNumber evidence="2">3.4.13.-</ecNumber>
    </submittedName>
</protein>
<keyword evidence="1" id="KW-0732">Signal</keyword>
<dbReference type="InterPro" id="IPR006311">
    <property type="entry name" value="TAT_signal"/>
</dbReference>
<evidence type="ECO:0000313" key="3">
    <source>
        <dbReference type="Proteomes" id="UP001560685"/>
    </source>
</evidence>
<evidence type="ECO:0000313" key="2">
    <source>
        <dbReference type="EMBL" id="MEX6633161.1"/>
    </source>
</evidence>
<keyword evidence="2" id="KW-0378">Hydrolase</keyword>
<dbReference type="InterPro" id="IPR032466">
    <property type="entry name" value="Metal_Hydrolase"/>
</dbReference>
<evidence type="ECO:0000256" key="1">
    <source>
        <dbReference type="SAM" id="SignalP"/>
    </source>
</evidence>
<feature type="signal peptide" evidence="1">
    <location>
        <begin position="1"/>
        <end position="24"/>
    </location>
</feature>
<dbReference type="PROSITE" id="PS51365">
    <property type="entry name" value="RENAL_DIPEPTIDASE_2"/>
    <property type="match status" value="1"/>
</dbReference>
<comment type="caution">
    <text evidence="2">The sequence shown here is derived from an EMBL/GenBank/DDBJ whole genome shotgun (WGS) entry which is preliminary data.</text>
</comment>
<organism evidence="2 3">
    <name type="scientific">Hyphococcus lacteus</name>
    <dbReference type="NCBI Taxonomy" id="3143536"/>
    <lineage>
        <taxon>Bacteria</taxon>
        <taxon>Pseudomonadati</taxon>
        <taxon>Pseudomonadota</taxon>
        <taxon>Alphaproteobacteria</taxon>
        <taxon>Parvularculales</taxon>
        <taxon>Parvularculaceae</taxon>
        <taxon>Hyphococcus</taxon>
    </lineage>
</organism>
<keyword evidence="3" id="KW-1185">Reference proteome</keyword>
<proteinExistence type="predicted"/>
<reference evidence="2 3" key="1">
    <citation type="submission" date="2024-05" db="EMBL/GenBank/DDBJ databases">
        <title>Three bacterial strains, DH-69, EH-24, and ECK-19 isolated from coastal sediments.</title>
        <authorList>
            <person name="Ye Y.-Q."/>
            <person name="Du Z.-J."/>
        </authorList>
    </citation>
    <scope>NUCLEOTIDE SEQUENCE [LARGE SCALE GENOMIC DNA]</scope>
    <source>
        <strain evidence="2 3">ECK-19</strain>
    </source>
</reference>
<keyword evidence="2" id="KW-0645">Protease</keyword>
<dbReference type="InterPro" id="IPR008257">
    <property type="entry name" value="Pept_M19"/>
</dbReference>
<dbReference type="EC" id="3.4.13.-" evidence="2"/>